<keyword evidence="9" id="KW-0472">Membrane</keyword>
<dbReference type="PANTHER" id="PTHR13367">
    <property type="entry name" value="UBIQUITIN THIOESTERASE"/>
    <property type="match status" value="1"/>
</dbReference>
<evidence type="ECO:0000256" key="6">
    <source>
        <dbReference type="ARBA" id="ARBA00022807"/>
    </source>
</evidence>
<protein>
    <recommendedName>
        <fullName evidence="2">ubiquitinyl hydrolase 1</fullName>
        <ecNumber evidence="2">3.4.19.12</ecNumber>
    </recommendedName>
</protein>
<evidence type="ECO:0000313" key="11">
    <source>
        <dbReference type="EMBL" id="PRW58934.1"/>
    </source>
</evidence>
<dbReference type="InterPro" id="IPR022099">
    <property type="entry name" value="DUF3638"/>
</dbReference>
<feature type="transmembrane region" description="Helical" evidence="9">
    <location>
        <begin position="2205"/>
        <end position="2230"/>
    </location>
</feature>
<comment type="caution">
    <text evidence="11">The sequence shown here is derived from an EMBL/GenBank/DDBJ whole genome shotgun (WGS) entry which is preliminary data.</text>
</comment>
<feature type="coiled-coil region" evidence="7">
    <location>
        <begin position="616"/>
        <end position="650"/>
    </location>
</feature>
<dbReference type="EMBL" id="LHPG02000004">
    <property type="protein sequence ID" value="PRW58934.1"/>
    <property type="molecule type" value="Genomic_DNA"/>
</dbReference>
<organism evidence="11 12">
    <name type="scientific">Chlorella sorokiniana</name>
    <name type="common">Freshwater green alga</name>
    <dbReference type="NCBI Taxonomy" id="3076"/>
    <lineage>
        <taxon>Eukaryota</taxon>
        <taxon>Viridiplantae</taxon>
        <taxon>Chlorophyta</taxon>
        <taxon>core chlorophytes</taxon>
        <taxon>Trebouxiophyceae</taxon>
        <taxon>Chlorellales</taxon>
        <taxon>Chlorellaceae</taxon>
        <taxon>Chlorella clade</taxon>
        <taxon>Chlorella</taxon>
    </lineage>
</organism>
<keyword evidence="6" id="KW-0788">Thiol protease</keyword>
<evidence type="ECO:0000256" key="5">
    <source>
        <dbReference type="ARBA" id="ARBA00022801"/>
    </source>
</evidence>
<feature type="region of interest" description="Disordered" evidence="8">
    <location>
        <begin position="365"/>
        <end position="395"/>
    </location>
</feature>
<dbReference type="GO" id="GO:0004843">
    <property type="term" value="F:cysteine-type deubiquitinase activity"/>
    <property type="evidence" value="ECO:0007669"/>
    <property type="project" value="UniProtKB-EC"/>
</dbReference>
<keyword evidence="9" id="KW-1133">Transmembrane helix</keyword>
<evidence type="ECO:0000256" key="3">
    <source>
        <dbReference type="ARBA" id="ARBA00022670"/>
    </source>
</evidence>
<gene>
    <name evidence="11" type="ORF">C2E21_2630</name>
</gene>
<comment type="catalytic activity">
    <reaction evidence="1">
        <text>Thiol-dependent hydrolysis of ester, thioester, amide, peptide and isopeptide bonds formed by the C-terminal Gly of ubiquitin (a 76-residue protein attached to proteins as an intracellular targeting signal).</text>
        <dbReference type="EC" id="3.4.19.12"/>
    </reaction>
</comment>
<reference evidence="11 12" key="1">
    <citation type="journal article" date="2018" name="Plant J.">
        <title>Genome sequences of Chlorella sorokiniana UTEX 1602 and Micractinium conductrix SAG 241.80: implications to maltose excretion by a green alga.</title>
        <authorList>
            <person name="Arriola M.B."/>
            <person name="Velmurugan N."/>
            <person name="Zhang Y."/>
            <person name="Plunkett M.H."/>
            <person name="Hondzo H."/>
            <person name="Barney B.M."/>
        </authorList>
    </citation>
    <scope>NUCLEOTIDE SEQUENCE [LARGE SCALE GENOMIC DNA]</scope>
    <source>
        <strain evidence="12">UTEX 1602</strain>
    </source>
</reference>
<dbReference type="Pfam" id="PF12340">
    <property type="entry name" value="DUF3638"/>
    <property type="match status" value="1"/>
</dbReference>
<evidence type="ECO:0000313" key="12">
    <source>
        <dbReference type="Proteomes" id="UP000239899"/>
    </source>
</evidence>
<dbReference type="OrthoDB" id="514478at2759"/>
<keyword evidence="4" id="KW-0833">Ubl conjugation pathway</keyword>
<evidence type="ECO:0000256" key="8">
    <source>
        <dbReference type="SAM" id="MobiDB-lite"/>
    </source>
</evidence>
<keyword evidence="9" id="KW-0812">Transmembrane</keyword>
<evidence type="ECO:0000256" key="4">
    <source>
        <dbReference type="ARBA" id="ARBA00022786"/>
    </source>
</evidence>
<dbReference type="PANTHER" id="PTHR13367:SF33">
    <property type="entry name" value="P-LOOP CONTAINING NUCLEOSIDE TRIPHOSPHATE HYDROLASE PROTEIN"/>
    <property type="match status" value="1"/>
</dbReference>
<accession>A0A2P6TXY8</accession>
<feature type="coiled-coil region" evidence="7">
    <location>
        <begin position="2112"/>
        <end position="2139"/>
    </location>
</feature>
<feature type="domain" description="DUF3638" evidence="10">
    <location>
        <begin position="1946"/>
        <end position="2070"/>
    </location>
</feature>
<sequence>MVAAAPAAGGGAGGKPPWCMPEALLASMYGFTYSSCSSLQDEQSVQGLIQMLQLFVKHLNAKETWLAGGTHDWLALHEAAAHLGSNPTAAGSGVRWFPQYGAALLVLPPHSMQAVPGQAWVSVLGADEWSFCPHSKADGTVQHTAGCKVGKIAPCGCVPVEQLGTYLTRLDSLLAKAQQRHDEERSSHGSKRQGHQKTPAMIYTLAMQALQPAGGENEQERPPRGGFTDVGLHTGGTPQDTAWPLVREAFKAYLEHSMGRGAAAERPAELYAAALAHLHLSLLKRQVELISPAVATNTAVNAAMRMLEAAARAGAELAERGRQLDGFEEALLAARRKLDAAAAARALLAAEAATLPPLDGSEGCPCGPGSYRSPRGEVPPLRGPSQEAEGLEAAKRRAAANLGSLPMPAGTAGQGAAGWLTALLAALKQCSSQQGGGDTAAHHALSMVERELFSHAADASRLHEAATLGEAGVETLYNVVQSYRTVLHGFLGGAASSARLRVELRSRELLVTWAAYCMADAAACRTHPLVAEYGVSLLAEDLRHLVLSDRQACDALLGVAAYLQRRSGRRLFSLAHSGLTFSFAARFAAADSVMTSTLRQEQDAAARRQEEHWEQVQEKQRQAARLRTQLAQEKQALAAAQAAYDAASSECIRAFDPHYTLRQERDRCKSRRDSAQGAVNRTQKQLTAALAAPVPVIQPLPQDAAQARQTIFFAYCPRLLRRLASLSFLAQQLLEPTEGLQQEARAEVLQCVAAAQPKTRLLDHYNTWQSSPYLSDTGRHGVEGLVLLVSDEQPMTEKELLQRLPTVDHYHSASDGVWHPDKLLPRMAWKGSGVADAVTGWSNPWAPVPASSMVEGFTAQLPANAAVLQWVMPQYGSGGATAADRGNLAIARQDQQPRWISKPGFLAFGALRAYPLQQLRQLCVALRDRSLPLGHPAVRTLVRQALYHVGPLTGGQQPAMLWRTEWGSGGSQHGDLLQTLHDELHALAVELSEAQREAGSVLLLGEVAAFLAGWHPPLQAVARRFADIAARWADSWEEQALAAPPEECVQLRAKQAMQRMTALCCYGGGGAPLSSEDAACMLRLAALVRHGSVYCHALDGQGAVELQDQLSQLEVLCHCAMARRADDIVAAANSNPSMLTAALRAVIHRAPADLQWEQLRPPAAASQHAASWQAVGSDGHLYSVNGLDGTVLEDGTPPGRLPSEILRHPLYSRSFSYASGSPWGFEVTKTASGVRRSLAAVRGCFYEFHLAADGSLVAVEIDGSGNRLELLDVGGDGCPCPSWGAELLPRLRQMHSHWLCRERGIIVLRPIHFRERATHFLLLLPEAGGSSAAGSTVHYTCLRVPQHLQQRGWAHLLAPEGRQALTEQLVLHSSQVTAVLSQFESSCFIHTYVHASGNSVIGSGSGSGNDVGSTYADNCSSDNSSSGSNISSDAYSSSSSASSSGDLTAPAPTMLFSMPRFSLEFELRGGSLWSRDFTGWRLRACQRLVEPPADGSSLALYTLPDFSQCLVLERPGQRSGSAAALQLLVPAGRVHRVAEAVTVVHSGDTDATLKYHKNEVHPRLHHLHTASIPARMQLAALQAATSSLLPEPGSQATGAQLAMQTVQACWGTLPPGLPPGSMGATHPLTAADLQQLSDAASLGGHLAAGLRLLVHDALQSACQLSALHFTEPEGPPAEAQPQPCPEDWALAYLEEGSRNPRLLLTPTEELRTLGYRHRSAPSQLWQSLQLCSLVEVPACPVDPAVVTDTEAALASLVQPVGQPNGAAGQREVPPYPLVVGGNEGGGGGEAVELERQMHAELRESWELYHEDLQELVVAPDAQERIIQAQAEVDGWRAEVEAYLLDHLAAVPAALGLPGAAFRMRRAAGALPQPGLRDLLELVLPHCGGPLALNPFLSAAAAERLREGSLLWLQLCVLEDKLARLAGWVGSAADLPLLIQELQVRRECSPAQHPCWLVFEAEQQLQIRPAQYRVAQHLIDNPGAICQLNMGEGKTRIILPMLLLHFASQPVVVRLVLLPQLLAEAYAYMHACLCASSLARKLFLLPFHRDVRPDRQLLSAMRSALEHCQQHPTSCACSMDAAAEKRVVEACDTLDHHLRLKQQSLQALALSSAELSTAQRQRLENQVAEYNLVLRDTLNRTTDLAAQALGVATPAARPLEQSDGHVFADQPMEQALKTVNGLRDLLKWQRQIEDVQQRLQRQYAPWWWPYIAPLLVVAIAIAIGFAIGFLLRALFAG</sequence>
<keyword evidence="12" id="KW-1185">Reference proteome</keyword>
<keyword evidence="7" id="KW-0175">Coiled coil</keyword>
<keyword evidence="5" id="KW-0378">Hydrolase</keyword>
<dbReference type="InterPro" id="IPR051346">
    <property type="entry name" value="OTU_Deubiquitinase"/>
</dbReference>
<evidence type="ECO:0000256" key="2">
    <source>
        <dbReference type="ARBA" id="ARBA00012759"/>
    </source>
</evidence>
<name>A0A2P6TXY8_CHLSO</name>
<evidence type="ECO:0000256" key="1">
    <source>
        <dbReference type="ARBA" id="ARBA00000707"/>
    </source>
</evidence>
<dbReference type="Proteomes" id="UP000239899">
    <property type="component" value="Unassembled WGS sequence"/>
</dbReference>
<evidence type="ECO:0000259" key="10">
    <source>
        <dbReference type="Pfam" id="PF12340"/>
    </source>
</evidence>
<proteinExistence type="predicted"/>
<dbReference type="STRING" id="3076.A0A2P6TXY8"/>
<evidence type="ECO:0000256" key="7">
    <source>
        <dbReference type="SAM" id="Coils"/>
    </source>
</evidence>
<dbReference type="GO" id="GO:0006508">
    <property type="term" value="P:proteolysis"/>
    <property type="evidence" value="ECO:0007669"/>
    <property type="project" value="UniProtKB-KW"/>
</dbReference>
<feature type="region of interest" description="Disordered" evidence="8">
    <location>
        <begin position="177"/>
        <end position="197"/>
    </location>
</feature>
<keyword evidence="3" id="KW-0645">Protease</keyword>
<dbReference type="EC" id="3.4.19.12" evidence="2"/>
<evidence type="ECO:0000256" key="9">
    <source>
        <dbReference type="SAM" id="Phobius"/>
    </source>
</evidence>